<protein>
    <submittedName>
        <fullName evidence="7">GTP-binding protein</fullName>
    </submittedName>
</protein>
<dbReference type="InterPro" id="IPR000795">
    <property type="entry name" value="T_Tr_GTP-bd_dom"/>
</dbReference>
<dbReference type="Pfam" id="PF00679">
    <property type="entry name" value="EFG_C"/>
    <property type="match status" value="1"/>
</dbReference>
<dbReference type="PRINTS" id="PR00315">
    <property type="entry name" value="ELONGATNFCT"/>
</dbReference>
<gene>
    <name evidence="7" type="ORF">E5P55_01130</name>
</gene>
<dbReference type="GO" id="GO:0045727">
    <property type="term" value="P:positive regulation of translation"/>
    <property type="evidence" value="ECO:0007669"/>
    <property type="project" value="TreeGrafter"/>
</dbReference>
<name>A0A7T0BRR9_9BACT</name>
<dbReference type="Gene3D" id="2.40.30.10">
    <property type="entry name" value="Translation factors"/>
    <property type="match status" value="1"/>
</dbReference>
<dbReference type="Gene3D" id="3.30.70.2570">
    <property type="entry name" value="Elongation factor 4, C-terminal domain"/>
    <property type="match status" value="1"/>
</dbReference>
<dbReference type="InterPro" id="IPR038363">
    <property type="entry name" value="LepA_C_sf"/>
</dbReference>
<dbReference type="PANTHER" id="PTHR43512:SF4">
    <property type="entry name" value="TRANSLATION FACTOR GUF1 HOMOLOG, CHLOROPLASTIC"/>
    <property type="match status" value="1"/>
</dbReference>
<dbReference type="EMBL" id="CP039370">
    <property type="protein sequence ID" value="QPJ58548.1"/>
    <property type="molecule type" value="Genomic_DNA"/>
</dbReference>
<feature type="domain" description="Tr-type G" evidence="6">
    <location>
        <begin position="6"/>
        <end position="184"/>
    </location>
</feature>
<dbReference type="Gene3D" id="3.40.50.300">
    <property type="entry name" value="P-loop containing nucleotide triphosphate hydrolases"/>
    <property type="match status" value="1"/>
</dbReference>
<evidence type="ECO:0000259" key="6">
    <source>
        <dbReference type="PROSITE" id="PS51722"/>
    </source>
</evidence>
<keyword evidence="5" id="KW-0342">GTP-binding</keyword>
<evidence type="ECO:0000256" key="3">
    <source>
        <dbReference type="ARBA" id="ARBA00022801"/>
    </source>
</evidence>
<evidence type="ECO:0000256" key="2">
    <source>
        <dbReference type="ARBA" id="ARBA00022741"/>
    </source>
</evidence>
<dbReference type="InterPro" id="IPR035647">
    <property type="entry name" value="EFG_III/V"/>
</dbReference>
<proteinExistence type="inferred from homology"/>
<dbReference type="InterPro" id="IPR005225">
    <property type="entry name" value="Small_GTP-bd"/>
</dbReference>
<sequence length="629" mass="72057">MSIDLNYIRNFSIISHIDHGKTKLSECLVSYTSSYNKFNLVKDIKFFDFLETEQRRGITIKMHYIRMKYNNYILNLIDTPGHSDFSFEIYRSLTISDGVVLLIDASKGAQAQTLYNKKIADNLNLKIIPVISKIDISNLSLNRVYNDFESLGFSKNEILNISSKQNLGIKDLLDKIVGDIPCPQNLKSLYGSKLVAKIFNIEFNNYFGLLLHVKVLNGYIQVGDELVIFNEAGVLKNNMFRVIDLGFSDILNEKPSVLSAGELGCLKINFKDKTIDNFNNMIGNIIISKSKGYLENDFRELITYTRDLNRQPSVFYNIYPEVKNQFENLKKSLFKIKAQDLSLSVEQITCSLGYSLKCGFLGILHFEIIKEQLKTEFGLKIYTSPPSLIYKAVSSKNEIFSVVNADDLEKFKHSQFELREPIMKVEIKTFNKFIGNIITLITRKRFITYDINYSSVTNSNYTDGNISVTINALMPMAEVLENFENDLKNISNGLSTLSYKLYSYIKADLQSLRVKINDIEFDELALIVHKKSVLDKAKSLVERLKKNIQRRLFNVKIQFYSNGKVILRDNIKPLRKDVTAKCYGGDISRKKKLIEKQKSGKKKLYNVSSSNNSASLLTQEVLIKSIFKE</sequence>
<evidence type="ECO:0000313" key="7">
    <source>
        <dbReference type="EMBL" id="QPJ58548.1"/>
    </source>
</evidence>
<dbReference type="GO" id="GO:0006412">
    <property type="term" value="P:translation"/>
    <property type="evidence" value="ECO:0007669"/>
    <property type="project" value="UniProtKB-KW"/>
</dbReference>
<comment type="similarity">
    <text evidence="1">Belongs to the TRAFAC class translation factor GTPase superfamily. Classic translation factor GTPase family. LepA subfamily.</text>
</comment>
<dbReference type="SUPFAM" id="SSF52540">
    <property type="entry name" value="P-loop containing nucleoside triphosphate hydrolases"/>
    <property type="match status" value="1"/>
</dbReference>
<dbReference type="GO" id="GO:0003924">
    <property type="term" value="F:GTPase activity"/>
    <property type="evidence" value="ECO:0007669"/>
    <property type="project" value="InterPro"/>
</dbReference>
<reference evidence="7 8" key="1">
    <citation type="journal article" date="2020" name="Sci. Rep.">
        <title>Morphology, ultrastructure, genomics, and phylogeny of Euplotes vanleeuwenhoeki sp. nov. and its ultra-reduced endosymbiont Candidatus Pinguicoccus supinus sp. nov.</title>
        <authorList>
            <person name="Serra V."/>
            <person name="Gammuto L."/>
            <person name="Nitla V."/>
            <person name="Castelli M."/>
            <person name="Lanzoni O."/>
            <person name="Sassera D."/>
            <person name="Bandi C."/>
            <person name="Sandeep B.V."/>
            <person name="Verni F."/>
            <person name="Modeo L."/>
            <person name="Petroni G."/>
        </authorList>
    </citation>
    <scope>NUCLEOTIDE SEQUENCE [LARGE SCALE GENOMIC DNA]</scope>
    <source>
        <strain evidence="7 8">KKR18_Esm</strain>
    </source>
</reference>
<keyword evidence="3" id="KW-0378">Hydrolase</keyword>
<dbReference type="InterPro" id="IPR013842">
    <property type="entry name" value="LepA_CTD"/>
</dbReference>
<dbReference type="PANTHER" id="PTHR43512">
    <property type="entry name" value="TRANSLATION FACTOR GUF1-RELATED"/>
    <property type="match status" value="1"/>
</dbReference>
<keyword evidence="4" id="KW-0648">Protein biosynthesis</keyword>
<dbReference type="GO" id="GO:0005525">
    <property type="term" value="F:GTP binding"/>
    <property type="evidence" value="ECO:0007669"/>
    <property type="project" value="UniProtKB-KW"/>
</dbReference>
<dbReference type="InterPro" id="IPR027417">
    <property type="entry name" value="P-loop_NTPase"/>
</dbReference>
<dbReference type="InterPro" id="IPR006297">
    <property type="entry name" value="EF-4"/>
</dbReference>
<dbReference type="CDD" id="cd01514">
    <property type="entry name" value="Elongation_Factor_C"/>
    <property type="match status" value="1"/>
</dbReference>
<dbReference type="SUPFAM" id="SSF54980">
    <property type="entry name" value="EF-G C-terminal domain-like"/>
    <property type="match status" value="2"/>
</dbReference>
<evidence type="ECO:0000313" key="8">
    <source>
        <dbReference type="Proteomes" id="UP000594451"/>
    </source>
</evidence>
<dbReference type="Pfam" id="PF06421">
    <property type="entry name" value="LepA_C"/>
    <property type="match status" value="1"/>
</dbReference>
<accession>A0A7T0BRR9</accession>
<dbReference type="Proteomes" id="UP000594451">
    <property type="component" value="Chromosome"/>
</dbReference>
<keyword evidence="8" id="KW-1185">Reference proteome</keyword>
<evidence type="ECO:0000256" key="4">
    <source>
        <dbReference type="ARBA" id="ARBA00022917"/>
    </source>
</evidence>
<dbReference type="GO" id="GO:0043022">
    <property type="term" value="F:ribosome binding"/>
    <property type="evidence" value="ECO:0007669"/>
    <property type="project" value="TreeGrafter"/>
</dbReference>
<dbReference type="PROSITE" id="PS51722">
    <property type="entry name" value="G_TR_2"/>
    <property type="match status" value="1"/>
</dbReference>
<dbReference type="KEGG" id="psup:E5P55_01130"/>
<organism evidence="7 8">
    <name type="scientific">Candidatus Pinguicoccus supinus</name>
    <dbReference type="NCBI Taxonomy" id="2529394"/>
    <lineage>
        <taxon>Bacteria</taxon>
        <taxon>Pseudomonadati</taxon>
        <taxon>Verrucomicrobiota</taxon>
        <taxon>Candidatus Pinguicoccus</taxon>
    </lineage>
</organism>
<dbReference type="InterPro" id="IPR000640">
    <property type="entry name" value="EFG_V-like"/>
</dbReference>
<dbReference type="InterPro" id="IPR009000">
    <property type="entry name" value="Transl_B-barrel_sf"/>
</dbReference>
<dbReference type="Pfam" id="PF00009">
    <property type="entry name" value="GTP_EFTU"/>
    <property type="match status" value="1"/>
</dbReference>
<dbReference type="NCBIfam" id="TIGR00231">
    <property type="entry name" value="small_GTP"/>
    <property type="match status" value="1"/>
</dbReference>
<dbReference type="Gene3D" id="3.30.70.870">
    <property type="entry name" value="Elongation Factor G (Translational Gtpase), domain 3"/>
    <property type="match status" value="1"/>
</dbReference>
<dbReference type="AlphaFoldDB" id="A0A7T0BRR9"/>
<dbReference type="Gene3D" id="3.30.70.240">
    <property type="match status" value="1"/>
</dbReference>
<dbReference type="SUPFAM" id="SSF50447">
    <property type="entry name" value="Translation proteins"/>
    <property type="match status" value="1"/>
</dbReference>
<evidence type="ECO:0000256" key="1">
    <source>
        <dbReference type="ARBA" id="ARBA00005454"/>
    </source>
</evidence>
<keyword evidence="2" id="KW-0547">Nucleotide-binding</keyword>
<evidence type="ECO:0000256" key="5">
    <source>
        <dbReference type="ARBA" id="ARBA00023134"/>
    </source>
</evidence>